<dbReference type="EMBL" id="JADGKB010000047">
    <property type="protein sequence ID" value="KAJ3256710.1"/>
    <property type="molecule type" value="Genomic_DNA"/>
</dbReference>
<evidence type="ECO:0000313" key="2">
    <source>
        <dbReference type="EMBL" id="KAJ3256710.1"/>
    </source>
</evidence>
<dbReference type="AlphaFoldDB" id="A0AAD5UG03"/>
<evidence type="ECO:0000259" key="1">
    <source>
        <dbReference type="Pfam" id="PF00134"/>
    </source>
</evidence>
<dbReference type="PANTHER" id="PTHR15615">
    <property type="match status" value="1"/>
</dbReference>
<dbReference type="GO" id="GO:0000307">
    <property type="term" value="C:cyclin-dependent protein kinase holoenzyme complex"/>
    <property type="evidence" value="ECO:0007669"/>
    <property type="project" value="TreeGrafter"/>
</dbReference>
<proteinExistence type="predicted"/>
<dbReference type="CDD" id="cd20557">
    <property type="entry name" value="CYCLIN_ScPCL1-like"/>
    <property type="match status" value="1"/>
</dbReference>
<comment type="caution">
    <text evidence="2">The sequence shown here is derived from an EMBL/GenBank/DDBJ whole genome shotgun (WGS) entry which is preliminary data.</text>
</comment>
<dbReference type="SUPFAM" id="SSF47954">
    <property type="entry name" value="Cyclin-like"/>
    <property type="match status" value="1"/>
</dbReference>
<dbReference type="InterPro" id="IPR036915">
    <property type="entry name" value="Cyclin-like_sf"/>
</dbReference>
<dbReference type="Pfam" id="PF00134">
    <property type="entry name" value="Cyclin_N"/>
    <property type="match status" value="1"/>
</dbReference>
<dbReference type="Proteomes" id="UP001210925">
    <property type="component" value="Unassembled WGS sequence"/>
</dbReference>
<gene>
    <name evidence="2" type="ORF">HK103_005205</name>
</gene>
<accession>A0AAD5UG03</accession>
<dbReference type="PANTHER" id="PTHR15615:SF108">
    <property type="entry name" value="PROTEIN CNPPD1"/>
    <property type="match status" value="1"/>
</dbReference>
<sequence>MAHTGHLGQQISQLSIPQYHYNSNGGNSAQGFTPYYSRSSSSTTLINQNQYSYVQGMARESRPVLLHSKAMVYPQISESKVSRIRRGDLIGNKELILEYAHVFIEDMFHCDSGPSPQFANQVSLDAFLTNIMARTRITTSTLITAFFYLERLKLFHPKCKGSPGSGHRLFLAAIILAAKYMYDDTFDNTAWATVSSGLFDLEQVNHMEREMLNFLEFKLFIRSFEWIQFNERLNACIRKEQQSIITQTNSHYYPSPIEYNGVKKPNFMPARQVWSQNTQQSELPANQMWDMNDGRDRALAQNIL</sequence>
<dbReference type="Gene3D" id="1.10.472.10">
    <property type="entry name" value="Cyclin-like"/>
    <property type="match status" value="1"/>
</dbReference>
<protein>
    <recommendedName>
        <fullName evidence="1">Cyclin N-terminal domain-containing protein</fullName>
    </recommendedName>
</protein>
<keyword evidence="3" id="KW-1185">Reference proteome</keyword>
<reference evidence="2" key="1">
    <citation type="submission" date="2020-05" db="EMBL/GenBank/DDBJ databases">
        <title>Phylogenomic resolution of chytrid fungi.</title>
        <authorList>
            <person name="Stajich J.E."/>
            <person name="Amses K."/>
            <person name="Simmons R."/>
            <person name="Seto K."/>
            <person name="Myers J."/>
            <person name="Bonds A."/>
            <person name="Quandt C.A."/>
            <person name="Barry K."/>
            <person name="Liu P."/>
            <person name="Grigoriev I."/>
            <person name="Longcore J.E."/>
            <person name="James T.Y."/>
        </authorList>
    </citation>
    <scope>NUCLEOTIDE SEQUENCE</scope>
    <source>
        <strain evidence="2">PLAUS21</strain>
    </source>
</reference>
<organism evidence="2 3">
    <name type="scientific">Boothiomyces macroporosus</name>
    <dbReference type="NCBI Taxonomy" id="261099"/>
    <lineage>
        <taxon>Eukaryota</taxon>
        <taxon>Fungi</taxon>
        <taxon>Fungi incertae sedis</taxon>
        <taxon>Chytridiomycota</taxon>
        <taxon>Chytridiomycota incertae sedis</taxon>
        <taxon>Chytridiomycetes</taxon>
        <taxon>Rhizophydiales</taxon>
        <taxon>Terramycetaceae</taxon>
        <taxon>Boothiomyces</taxon>
    </lineage>
</organism>
<dbReference type="InterPro" id="IPR013922">
    <property type="entry name" value="Cyclin_PHO80-like"/>
</dbReference>
<dbReference type="GO" id="GO:0005634">
    <property type="term" value="C:nucleus"/>
    <property type="evidence" value="ECO:0007669"/>
    <property type="project" value="TreeGrafter"/>
</dbReference>
<evidence type="ECO:0000313" key="3">
    <source>
        <dbReference type="Proteomes" id="UP001210925"/>
    </source>
</evidence>
<dbReference type="InterPro" id="IPR006671">
    <property type="entry name" value="Cyclin_N"/>
</dbReference>
<feature type="domain" description="Cyclin N-terminal" evidence="1">
    <location>
        <begin position="126"/>
        <end position="219"/>
    </location>
</feature>
<dbReference type="GO" id="GO:0016538">
    <property type="term" value="F:cyclin-dependent protein serine/threonine kinase regulator activity"/>
    <property type="evidence" value="ECO:0007669"/>
    <property type="project" value="TreeGrafter"/>
</dbReference>
<name>A0AAD5UG03_9FUNG</name>
<dbReference type="GO" id="GO:0019901">
    <property type="term" value="F:protein kinase binding"/>
    <property type="evidence" value="ECO:0007669"/>
    <property type="project" value="InterPro"/>
</dbReference>